<gene>
    <name evidence="1" type="ORF">ZHAS_00014727</name>
</gene>
<dbReference type="EnsemblMetazoa" id="ASIC014727-RA">
    <property type="protein sequence ID" value="ASIC014727-PA"/>
    <property type="gene ID" value="ASIC014727"/>
</dbReference>
<protein>
    <submittedName>
        <fullName evidence="1 2">Cysteine desulfurase activator complex subunit SufB</fullName>
    </submittedName>
</protein>
<dbReference type="EMBL" id="ATLV01021592">
    <property type="status" value="NOT_ANNOTATED_CDS"/>
    <property type="molecule type" value="Genomic_DNA"/>
</dbReference>
<dbReference type="Proteomes" id="UP000030765">
    <property type="component" value="Unassembled WGS sequence"/>
</dbReference>
<evidence type="ECO:0000313" key="3">
    <source>
        <dbReference type="Proteomes" id="UP000030765"/>
    </source>
</evidence>
<evidence type="ECO:0000313" key="1">
    <source>
        <dbReference type="EMBL" id="KFB46726.1"/>
    </source>
</evidence>
<organism evidence="1">
    <name type="scientific">Anopheles sinensis</name>
    <name type="common">Mosquito</name>
    <dbReference type="NCBI Taxonomy" id="74873"/>
    <lineage>
        <taxon>Eukaryota</taxon>
        <taxon>Metazoa</taxon>
        <taxon>Ecdysozoa</taxon>
        <taxon>Arthropoda</taxon>
        <taxon>Hexapoda</taxon>
        <taxon>Insecta</taxon>
        <taxon>Pterygota</taxon>
        <taxon>Neoptera</taxon>
        <taxon>Endopterygota</taxon>
        <taxon>Diptera</taxon>
        <taxon>Nematocera</taxon>
        <taxon>Culicoidea</taxon>
        <taxon>Culicidae</taxon>
        <taxon>Anophelinae</taxon>
        <taxon>Anopheles</taxon>
    </lineage>
</organism>
<dbReference type="AlphaFoldDB" id="A0A084W932"/>
<reference evidence="2" key="2">
    <citation type="submission" date="2020-05" db="UniProtKB">
        <authorList>
            <consortium name="EnsemblMetazoa"/>
        </authorList>
    </citation>
    <scope>IDENTIFICATION</scope>
</reference>
<accession>A0A084W932</accession>
<sequence length="110" mass="12251">MPNGGRDGTDPLAWRSLSHPDWLHPSFPREKEILFRLSYHSGEVASDCPRSHRIEPDESTFKRRLVPSTWLAGKYSIPAAPADPWTGVGTGADGILQIVSLFRPAESHFN</sequence>
<evidence type="ECO:0000313" key="2">
    <source>
        <dbReference type="EnsemblMetazoa" id="ASIC014727-PA"/>
    </source>
</evidence>
<name>A0A084W932_ANOSI</name>
<dbReference type="VEuPathDB" id="VectorBase:ASIC014727"/>
<keyword evidence="3" id="KW-1185">Reference proteome</keyword>
<dbReference type="EMBL" id="KE525320">
    <property type="protein sequence ID" value="KFB46726.1"/>
    <property type="molecule type" value="Genomic_DNA"/>
</dbReference>
<reference evidence="1 3" key="1">
    <citation type="journal article" date="2014" name="BMC Genomics">
        <title>Genome sequence of Anopheles sinensis provides insight into genetics basis of mosquito competence for malaria parasites.</title>
        <authorList>
            <person name="Zhou D."/>
            <person name="Zhang D."/>
            <person name="Ding G."/>
            <person name="Shi L."/>
            <person name="Hou Q."/>
            <person name="Ye Y."/>
            <person name="Xu Y."/>
            <person name="Zhou H."/>
            <person name="Xiong C."/>
            <person name="Li S."/>
            <person name="Yu J."/>
            <person name="Hong S."/>
            <person name="Yu X."/>
            <person name="Zou P."/>
            <person name="Chen C."/>
            <person name="Chang X."/>
            <person name="Wang W."/>
            <person name="Lv Y."/>
            <person name="Sun Y."/>
            <person name="Ma L."/>
            <person name="Shen B."/>
            <person name="Zhu C."/>
        </authorList>
    </citation>
    <scope>NUCLEOTIDE SEQUENCE [LARGE SCALE GENOMIC DNA]</scope>
</reference>
<proteinExistence type="predicted"/>